<dbReference type="PROSITE" id="PS00018">
    <property type="entry name" value="EF_HAND_1"/>
    <property type="match status" value="1"/>
</dbReference>
<dbReference type="Pfam" id="PF13202">
    <property type="entry name" value="EF-hand_5"/>
    <property type="match status" value="2"/>
</dbReference>
<dbReference type="InterPro" id="IPR036779">
    <property type="entry name" value="LysM_dom_sf"/>
</dbReference>
<dbReference type="GO" id="GO:0005509">
    <property type="term" value="F:calcium ion binding"/>
    <property type="evidence" value="ECO:0007669"/>
    <property type="project" value="InterPro"/>
</dbReference>
<dbReference type="CDD" id="cd00118">
    <property type="entry name" value="LysM"/>
    <property type="match status" value="1"/>
</dbReference>
<dbReference type="SMART" id="SM00257">
    <property type="entry name" value="LysM"/>
    <property type="match status" value="1"/>
</dbReference>
<dbReference type="eggNOG" id="COG0515">
    <property type="taxonomic scope" value="Bacteria"/>
</dbReference>
<dbReference type="Proteomes" id="UP000006250">
    <property type="component" value="Unassembled WGS sequence"/>
</dbReference>
<evidence type="ECO:0000256" key="1">
    <source>
        <dbReference type="SAM" id="MobiDB-lite"/>
    </source>
</evidence>
<dbReference type="InterPro" id="IPR018392">
    <property type="entry name" value="LysM"/>
</dbReference>
<reference evidence="4 5" key="1">
    <citation type="submission" date="2010-08" db="EMBL/GenBank/DDBJ databases">
        <title>The draft genome of Desulfovibrio fructosovorans JJ.</title>
        <authorList>
            <consortium name="US DOE Joint Genome Institute (JGI-PGF)"/>
            <person name="Lucas S."/>
            <person name="Copeland A."/>
            <person name="Lapidus A."/>
            <person name="Cheng J.-F."/>
            <person name="Bruce D."/>
            <person name="Goodwin L."/>
            <person name="Pitluck S."/>
            <person name="Land M.L."/>
            <person name="Hauser L."/>
            <person name="Chang Y.-J."/>
            <person name="Jeffries C."/>
            <person name="Wall J.D."/>
            <person name="Stahl D.A."/>
            <person name="Arkin A.P."/>
            <person name="Dehal P."/>
            <person name="Stolyar S.M."/>
            <person name="Hazen T.C."/>
            <person name="Woyke T.J."/>
        </authorList>
    </citation>
    <scope>NUCLEOTIDE SEQUENCE [LARGE SCALE GENOMIC DNA]</scope>
    <source>
        <strain evidence="4 5">JJ</strain>
    </source>
</reference>
<dbReference type="PANTHER" id="PTHR33734">
    <property type="entry name" value="LYSM DOMAIN-CONTAINING GPI-ANCHORED PROTEIN 2"/>
    <property type="match status" value="1"/>
</dbReference>
<evidence type="ECO:0000259" key="3">
    <source>
        <dbReference type="PROSITE" id="PS51782"/>
    </source>
</evidence>
<dbReference type="RefSeq" id="WP_005990802.1">
    <property type="nucleotide sequence ID" value="NZ_AECZ01000002.1"/>
</dbReference>
<dbReference type="SUPFAM" id="SSF54106">
    <property type="entry name" value="LysM domain"/>
    <property type="match status" value="1"/>
</dbReference>
<dbReference type="Gene3D" id="3.10.350.10">
    <property type="entry name" value="LysM domain"/>
    <property type="match status" value="1"/>
</dbReference>
<feature type="compositionally biased region" description="Low complexity" evidence="1">
    <location>
        <begin position="87"/>
        <end position="183"/>
    </location>
</feature>
<dbReference type="PROSITE" id="PS51782">
    <property type="entry name" value="LYSM"/>
    <property type="match status" value="1"/>
</dbReference>
<feature type="domain" description="LysM" evidence="3">
    <location>
        <begin position="191"/>
        <end position="235"/>
    </location>
</feature>
<dbReference type="AlphaFoldDB" id="E1JSB6"/>
<dbReference type="PANTHER" id="PTHR33734:SF22">
    <property type="entry name" value="MEMBRANE-BOUND LYTIC MUREIN TRANSGLYCOSYLASE D"/>
    <property type="match status" value="1"/>
</dbReference>
<dbReference type="InterPro" id="IPR002048">
    <property type="entry name" value="EF_hand_dom"/>
</dbReference>
<dbReference type="STRING" id="596151.DesfrDRAFT_0515"/>
<dbReference type="EMBL" id="AECZ01000002">
    <property type="protein sequence ID" value="EFL52885.1"/>
    <property type="molecule type" value="Genomic_DNA"/>
</dbReference>
<dbReference type="PROSITE" id="PS51257">
    <property type="entry name" value="PROKAR_LIPOPROTEIN"/>
    <property type="match status" value="1"/>
</dbReference>
<proteinExistence type="predicted"/>
<dbReference type="GO" id="GO:0008932">
    <property type="term" value="F:lytic endotransglycosylase activity"/>
    <property type="evidence" value="ECO:0007669"/>
    <property type="project" value="TreeGrafter"/>
</dbReference>
<dbReference type="Gene3D" id="1.10.238.10">
    <property type="entry name" value="EF-hand"/>
    <property type="match status" value="1"/>
</dbReference>
<dbReference type="OrthoDB" id="3078730at2"/>
<dbReference type="Pfam" id="PF01476">
    <property type="entry name" value="LysM"/>
    <property type="match status" value="1"/>
</dbReference>
<feature type="compositionally biased region" description="Basic and acidic residues" evidence="1">
    <location>
        <begin position="77"/>
        <end position="86"/>
    </location>
</feature>
<feature type="region of interest" description="Disordered" evidence="1">
    <location>
        <begin position="77"/>
        <end position="183"/>
    </location>
</feature>
<keyword evidence="5" id="KW-1185">Reference proteome</keyword>
<gene>
    <name evidence="4" type="ORF">DesfrDRAFT_0515</name>
</gene>
<sequence length="370" mass="39067">MRYGRALTVAILLGLVVSGCSKEDPQAFSKVDYNKDGKIIFEELIVAFPDMTVEEFLAADADRNGTLDEKEYQRLREARASGKKLDASSASAKPAAQPAKPAAEQKPAEAAKPADAAKPAEQPKAETTPAPAAPAAAAPEPAKPAEQQKVEAAAPAAPAQAPAPAKESATPAPAAPAAETVTVEVQSTPDMTYTVGRGDTLTRIAKKFDVSVKALMEANDLKNADHLEAGATLTIPSANGGQAAAQPVPPAVADIVTGYFTKSASGDINGLIDYYADKVEYYKKGKSGKDIVRQDKAAYFARWPERTYEPGKASVRKLKNGDLRVTVPSGFAVKKGDKSVRGKAVFTFLLHPSGDTYRIVGEQSRVTEKK</sequence>
<protein>
    <submittedName>
        <fullName evidence="4">Peptidoglycan-binding lysin domain protein</fullName>
    </submittedName>
</protein>
<name>E1JSB6_SOLFR</name>
<dbReference type="InterPro" id="IPR011992">
    <property type="entry name" value="EF-hand-dom_pair"/>
</dbReference>
<evidence type="ECO:0000313" key="4">
    <source>
        <dbReference type="EMBL" id="EFL52885.1"/>
    </source>
</evidence>
<organism evidence="4 5">
    <name type="scientific">Solidesulfovibrio fructosivorans JJ]</name>
    <dbReference type="NCBI Taxonomy" id="596151"/>
    <lineage>
        <taxon>Bacteria</taxon>
        <taxon>Pseudomonadati</taxon>
        <taxon>Thermodesulfobacteriota</taxon>
        <taxon>Desulfovibrionia</taxon>
        <taxon>Desulfovibrionales</taxon>
        <taxon>Desulfovibrionaceae</taxon>
        <taxon>Solidesulfovibrio</taxon>
    </lineage>
</organism>
<feature type="domain" description="EF-hand" evidence="2">
    <location>
        <begin position="26"/>
        <end position="54"/>
    </location>
</feature>
<dbReference type="CDD" id="cd00051">
    <property type="entry name" value="EFh"/>
    <property type="match status" value="1"/>
</dbReference>
<comment type="caution">
    <text evidence="4">The sequence shown here is derived from an EMBL/GenBank/DDBJ whole genome shotgun (WGS) entry which is preliminary data.</text>
</comment>
<dbReference type="InterPro" id="IPR018247">
    <property type="entry name" value="EF_Hand_1_Ca_BS"/>
</dbReference>
<dbReference type="PROSITE" id="PS50222">
    <property type="entry name" value="EF_HAND_2"/>
    <property type="match status" value="1"/>
</dbReference>
<accession>E1JSB6</accession>
<evidence type="ECO:0000259" key="2">
    <source>
        <dbReference type="PROSITE" id="PS50222"/>
    </source>
</evidence>
<dbReference type="SUPFAM" id="SSF47473">
    <property type="entry name" value="EF-hand"/>
    <property type="match status" value="1"/>
</dbReference>
<evidence type="ECO:0000313" key="5">
    <source>
        <dbReference type="Proteomes" id="UP000006250"/>
    </source>
</evidence>